<dbReference type="InterPro" id="IPR029021">
    <property type="entry name" value="Prot-tyrosine_phosphatase-like"/>
</dbReference>
<dbReference type="AlphaFoldDB" id="A0A813VDK7"/>
<dbReference type="FunFam" id="3.90.190.10:FF:000004">
    <property type="entry name" value="Protein phosphatase Slingshot homolog 2"/>
    <property type="match status" value="1"/>
</dbReference>
<feature type="compositionally biased region" description="Polar residues" evidence="9">
    <location>
        <begin position="94"/>
        <end position="108"/>
    </location>
</feature>
<dbReference type="SMART" id="SM00195">
    <property type="entry name" value="DSPc"/>
    <property type="match status" value="1"/>
</dbReference>
<evidence type="ECO:0000256" key="7">
    <source>
        <dbReference type="ARBA" id="ARBA00023212"/>
    </source>
</evidence>
<evidence type="ECO:0000256" key="4">
    <source>
        <dbReference type="ARBA" id="ARBA00022490"/>
    </source>
</evidence>
<dbReference type="InterPro" id="IPR016130">
    <property type="entry name" value="Tyr_Pase_AS"/>
</dbReference>
<feature type="region of interest" description="Disordered" evidence="9">
    <location>
        <begin position="81"/>
        <end position="125"/>
    </location>
</feature>
<comment type="subcellular location">
    <subcellularLocation>
        <location evidence="1">Cytoplasm</location>
        <location evidence="1">Cytoskeleton</location>
    </subcellularLocation>
</comment>
<feature type="compositionally biased region" description="Low complexity" evidence="9">
    <location>
        <begin position="82"/>
        <end position="93"/>
    </location>
</feature>
<dbReference type="PANTHER" id="PTHR45864:SF2">
    <property type="entry name" value="PROTEIN PHOSPHATASE SLINGSHOT"/>
    <property type="match status" value="1"/>
</dbReference>
<comment type="caution">
    <text evidence="13">The sequence shown here is derived from an EMBL/GenBank/DDBJ whole genome shotgun (WGS) entry which is preliminary data.</text>
</comment>
<evidence type="ECO:0000256" key="3">
    <source>
        <dbReference type="ARBA" id="ARBA00013081"/>
    </source>
</evidence>
<evidence type="ECO:0000256" key="5">
    <source>
        <dbReference type="ARBA" id="ARBA00022801"/>
    </source>
</evidence>
<feature type="region of interest" description="Disordered" evidence="9">
    <location>
        <begin position="860"/>
        <end position="881"/>
    </location>
</feature>
<dbReference type="EMBL" id="CAJNOC010001113">
    <property type="protein sequence ID" value="CAF0835985.1"/>
    <property type="molecule type" value="Genomic_DNA"/>
</dbReference>
<organism evidence="13 14">
    <name type="scientific">Brachionus calyciflorus</name>
    <dbReference type="NCBI Taxonomy" id="104777"/>
    <lineage>
        <taxon>Eukaryota</taxon>
        <taxon>Metazoa</taxon>
        <taxon>Spiralia</taxon>
        <taxon>Gnathifera</taxon>
        <taxon>Rotifera</taxon>
        <taxon>Eurotatoria</taxon>
        <taxon>Monogononta</taxon>
        <taxon>Pseudotrocha</taxon>
        <taxon>Ploima</taxon>
        <taxon>Brachionidae</taxon>
        <taxon>Brachionus</taxon>
    </lineage>
</organism>
<dbReference type="InterPro" id="IPR014876">
    <property type="entry name" value="DEK_C"/>
</dbReference>
<dbReference type="SUPFAM" id="SSF52799">
    <property type="entry name" value="(Phosphotyrosine protein) phosphatases II"/>
    <property type="match status" value="1"/>
</dbReference>
<dbReference type="GO" id="GO:0004722">
    <property type="term" value="F:protein serine/threonine phosphatase activity"/>
    <property type="evidence" value="ECO:0007669"/>
    <property type="project" value="UniProtKB-EC"/>
</dbReference>
<evidence type="ECO:0000313" key="13">
    <source>
        <dbReference type="EMBL" id="CAF0835985.1"/>
    </source>
</evidence>
<evidence type="ECO:0000256" key="8">
    <source>
        <dbReference type="ARBA" id="ARBA00048336"/>
    </source>
</evidence>
<keyword evidence="14" id="KW-1185">Reference proteome</keyword>
<evidence type="ECO:0000256" key="9">
    <source>
        <dbReference type="SAM" id="MobiDB-lite"/>
    </source>
</evidence>
<dbReference type="InterPro" id="IPR043587">
    <property type="entry name" value="Phosphatase_SSH-like"/>
</dbReference>
<keyword evidence="6" id="KW-0904">Protein phosphatase</keyword>
<evidence type="ECO:0000313" key="14">
    <source>
        <dbReference type="Proteomes" id="UP000663879"/>
    </source>
</evidence>
<keyword evidence="7" id="KW-0206">Cytoskeleton</keyword>
<name>A0A813VDK7_9BILA</name>
<proteinExistence type="inferred from homology"/>
<protein>
    <recommendedName>
        <fullName evidence="3">protein-serine/threonine phosphatase</fullName>
        <ecNumber evidence="3">3.1.3.16</ecNumber>
    </recommendedName>
</protein>
<dbReference type="InterPro" id="IPR043588">
    <property type="entry name" value="SSH-N"/>
</dbReference>
<dbReference type="PROSITE" id="PS00383">
    <property type="entry name" value="TYR_PHOSPHATASE_1"/>
    <property type="match status" value="1"/>
</dbReference>
<dbReference type="Proteomes" id="UP000663879">
    <property type="component" value="Unassembled WGS sequence"/>
</dbReference>
<comment type="catalytic activity">
    <reaction evidence="8">
        <text>O-phospho-L-threonyl-[protein] + H2O = L-threonyl-[protein] + phosphate</text>
        <dbReference type="Rhea" id="RHEA:47004"/>
        <dbReference type="Rhea" id="RHEA-COMP:11060"/>
        <dbReference type="Rhea" id="RHEA-COMP:11605"/>
        <dbReference type="ChEBI" id="CHEBI:15377"/>
        <dbReference type="ChEBI" id="CHEBI:30013"/>
        <dbReference type="ChEBI" id="CHEBI:43474"/>
        <dbReference type="ChEBI" id="CHEBI:61977"/>
        <dbReference type="EC" id="3.1.3.16"/>
    </reaction>
</comment>
<dbReference type="Gene3D" id="3.90.190.10">
    <property type="entry name" value="Protein tyrosine phosphatase superfamily"/>
    <property type="match status" value="1"/>
</dbReference>
<dbReference type="PANTHER" id="PTHR45864">
    <property type="entry name" value="SLINGSHOT PROTEIN PHOSPHATASE HOMOLOG"/>
    <property type="match status" value="1"/>
</dbReference>
<dbReference type="PROSITE" id="PS51998">
    <property type="entry name" value="DEK_C"/>
    <property type="match status" value="1"/>
</dbReference>
<feature type="domain" description="DEK-C" evidence="12">
    <location>
        <begin position="412"/>
        <end position="469"/>
    </location>
</feature>
<dbReference type="PROSITE" id="PS50056">
    <property type="entry name" value="TYR_PHOSPHATASE_2"/>
    <property type="match status" value="1"/>
</dbReference>
<evidence type="ECO:0000256" key="6">
    <source>
        <dbReference type="ARBA" id="ARBA00022912"/>
    </source>
</evidence>
<gene>
    <name evidence="13" type="ORF">OXX778_LOCUS8209</name>
</gene>
<evidence type="ECO:0000256" key="1">
    <source>
        <dbReference type="ARBA" id="ARBA00004245"/>
    </source>
</evidence>
<dbReference type="InterPro" id="IPR020422">
    <property type="entry name" value="TYR_PHOSPHATASE_DUAL_dom"/>
</dbReference>
<dbReference type="InterPro" id="IPR000387">
    <property type="entry name" value="Tyr_Pase_dom"/>
</dbReference>
<evidence type="ECO:0000259" key="11">
    <source>
        <dbReference type="PROSITE" id="PS50056"/>
    </source>
</evidence>
<dbReference type="GO" id="GO:0003779">
    <property type="term" value="F:actin binding"/>
    <property type="evidence" value="ECO:0007669"/>
    <property type="project" value="InterPro"/>
</dbReference>
<dbReference type="PROSITE" id="PS50054">
    <property type="entry name" value="TYR_PHOSPHATASE_DUAL"/>
    <property type="match status" value="1"/>
</dbReference>
<dbReference type="GO" id="GO:0030837">
    <property type="term" value="P:negative regulation of actin filament polymerization"/>
    <property type="evidence" value="ECO:0007669"/>
    <property type="project" value="InterPro"/>
</dbReference>
<keyword evidence="5" id="KW-0378">Hydrolase</keyword>
<evidence type="ECO:0000259" key="10">
    <source>
        <dbReference type="PROSITE" id="PS50054"/>
    </source>
</evidence>
<comment type="similarity">
    <text evidence="2">Belongs to the protein-tyrosine phosphatase family.</text>
</comment>
<dbReference type="OrthoDB" id="5779068at2759"/>
<accession>A0A813VDK7</accession>
<reference evidence="13" key="1">
    <citation type="submission" date="2021-02" db="EMBL/GenBank/DDBJ databases">
        <authorList>
            <person name="Nowell W R."/>
        </authorList>
    </citation>
    <scope>NUCLEOTIDE SEQUENCE</scope>
    <source>
        <strain evidence="13">Ploen Becks lab</strain>
    </source>
</reference>
<dbReference type="EC" id="3.1.3.16" evidence="3"/>
<dbReference type="GO" id="GO:0005856">
    <property type="term" value="C:cytoskeleton"/>
    <property type="evidence" value="ECO:0007669"/>
    <property type="project" value="UniProtKB-SubCell"/>
</dbReference>
<dbReference type="Pfam" id="PF23040">
    <property type="entry name" value="PH_SSH1-like_1st"/>
    <property type="match status" value="1"/>
</dbReference>
<dbReference type="InterPro" id="IPR000340">
    <property type="entry name" value="Dual-sp_phosphatase_cat-dom"/>
</dbReference>
<feature type="domain" description="Tyrosine-protein phosphatase" evidence="10">
    <location>
        <begin position="473"/>
        <end position="615"/>
    </location>
</feature>
<evidence type="ECO:0000256" key="2">
    <source>
        <dbReference type="ARBA" id="ARBA00009580"/>
    </source>
</evidence>
<sequence>MSLVTVQRSPESSQQAKKKDLLLSKNSHFLNNTCNSLPSQNWKKNDIKNQSMSSLTTLTYHEPKRCSVNFDDLKALYNTNKSSSSASSSSSSSNQNISKNFQRNTIPNVNKKNSKNFKNSPQNRLSLNLKTKSDYNFDSSDDLAPKITFLNCPNLTEKYFVVKDAALILPRRTKSQNTSLSDSNTSSTSNTSGTGDILIHLHSMISLLRPCDTIILAIKLSSYVQEKIRYLVIVETSTNKINESFDERVIIGLDLTPVNLDENTKIFTCSVGLILPIYANCEISLDGDGGFKFKSHHTTHIFKPVSIQAMWSAYQYLHKAFESARRSKYYPLSSSSSSSSASSPSFNSNEFMMNFLDEENHDMIRYYSNLINKNKHEQQFINEWYQKEERTSQREDFTTPYFDSLLLCKEHEEVGLRIKEKLREIMMSSKDDYGSMSSIYIREILEKELQLKLDNFKRFIDATIFQFYNQLVECATKILDYLYLGTEWNASNYDTLVNDRVTHILNVSSEVDNFFPDTFKYLNIRVLDVDETDLLKEFNRTYKFIQEAKEQNTCCLVHCKMGVSRSASVVIAYLMKEQDLTFQSAFNFTKQKRACINPNDGFRVQLKTYESILNAHKSKYNLFKPTTPLIDQEYKSENNFDGVSVKDAINKIKSLSSFDQLNTPLLVQPPISPKKNSATTSPSINRKFYSLSPGGCKENQIFDETPKLGKNDEICSVKKNESFVKRLANEFICNGDFPSESYDVNFSLSNENLLQDSVPLGTVKRQVESINIKSKPIEYSLVRQSTLDFDKLDQNFNQQQTTTSPDSKRFKCEFLLKGEEDCGAGADEDDEEVGVLTRQSEFNRSKKLFEQLELKRKEEIKETPSFNKTTSRHSKMNATIS</sequence>
<keyword evidence="4" id="KW-0963">Cytoplasm</keyword>
<feature type="domain" description="Tyrosine specific protein phosphatases" evidence="11">
    <location>
        <begin position="536"/>
        <end position="593"/>
    </location>
</feature>
<dbReference type="Pfam" id="PF00782">
    <property type="entry name" value="DSPc"/>
    <property type="match status" value="1"/>
</dbReference>
<evidence type="ECO:0000259" key="12">
    <source>
        <dbReference type="PROSITE" id="PS51998"/>
    </source>
</evidence>